<protein>
    <recommendedName>
        <fullName evidence="2">DUF4440 domain-containing protein</fullName>
    </recommendedName>
</protein>
<dbReference type="Proteomes" id="UP000027987">
    <property type="component" value="Chromosome"/>
</dbReference>
<dbReference type="Pfam" id="PF14534">
    <property type="entry name" value="DUF4440"/>
    <property type="match status" value="1"/>
</dbReference>
<dbReference type="KEGG" id="dja:HY57_20330"/>
<sequence length="156" mass="16565">MMHRQLHIATAMLLCVFALPSLAAESGPDQADACWHKAFLAGDADATVACYAADAVLWPPGGTMATGTKAIRDSYAKFYADNKVTNIELKRLGEKTVGTDAVAWGTYSITYTPKAGGAAKTETGRYSEVTRRVNGHWVYAVDHASMDPAPTAGAKP</sequence>
<dbReference type="InterPro" id="IPR032710">
    <property type="entry name" value="NTF2-like_dom_sf"/>
</dbReference>
<feature type="domain" description="DUF4440" evidence="2">
    <location>
        <begin position="30"/>
        <end position="138"/>
    </location>
</feature>
<dbReference type="HOGENOM" id="CLU_1683788_0_0_6"/>
<keyword evidence="1" id="KW-0732">Signal</keyword>
<evidence type="ECO:0000256" key="1">
    <source>
        <dbReference type="SAM" id="SignalP"/>
    </source>
</evidence>
<evidence type="ECO:0000313" key="3">
    <source>
        <dbReference type="EMBL" id="AIF49440.1"/>
    </source>
</evidence>
<reference evidence="3 4" key="1">
    <citation type="submission" date="2014-07" db="EMBL/GenBank/DDBJ databases">
        <title>Complete Genome Sequence of Dyella japonica Strain A8 Isolated from Malaysian Tropical Soil.</title>
        <authorList>
            <person name="Hui R.K.H."/>
            <person name="Chen J.-W."/>
            <person name="Chan K.-G."/>
            <person name="Leung F.C.C."/>
        </authorList>
    </citation>
    <scope>NUCLEOTIDE SEQUENCE [LARGE SCALE GENOMIC DNA]</scope>
    <source>
        <strain evidence="3 4">A8</strain>
    </source>
</reference>
<evidence type="ECO:0000259" key="2">
    <source>
        <dbReference type="Pfam" id="PF14534"/>
    </source>
</evidence>
<dbReference type="Gene3D" id="3.10.450.50">
    <property type="match status" value="1"/>
</dbReference>
<dbReference type="SUPFAM" id="SSF54427">
    <property type="entry name" value="NTF2-like"/>
    <property type="match status" value="1"/>
</dbReference>
<dbReference type="AlphaFoldDB" id="A0A075K5N4"/>
<gene>
    <name evidence="3" type="ORF">HY57_20330</name>
</gene>
<name>A0A075K5N4_9GAMM</name>
<proteinExistence type="predicted"/>
<feature type="signal peptide" evidence="1">
    <location>
        <begin position="1"/>
        <end position="23"/>
    </location>
</feature>
<dbReference type="EMBL" id="CP008884">
    <property type="protein sequence ID" value="AIF49440.1"/>
    <property type="molecule type" value="Genomic_DNA"/>
</dbReference>
<accession>A0A075K5N4</accession>
<dbReference type="InterPro" id="IPR027843">
    <property type="entry name" value="DUF4440"/>
</dbReference>
<organism evidence="3 4">
    <name type="scientific">Dyella japonica A8</name>
    <dbReference type="NCBI Taxonomy" id="1217721"/>
    <lineage>
        <taxon>Bacteria</taxon>
        <taxon>Pseudomonadati</taxon>
        <taxon>Pseudomonadota</taxon>
        <taxon>Gammaproteobacteria</taxon>
        <taxon>Lysobacterales</taxon>
        <taxon>Rhodanobacteraceae</taxon>
        <taxon>Dyella</taxon>
    </lineage>
</organism>
<feature type="chain" id="PRO_5001707352" description="DUF4440 domain-containing protein" evidence="1">
    <location>
        <begin position="24"/>
        <end position="156"/>
    </location>
</feature>
<evidence type="ECO:0000313" key="4">
    <source>
        <dbReference type="Proteomes" id="UP000027987"/>
    </source>
</evidence>
<keyword evidence="4" id="KW-1185">Reference proteome</keyword>
<dbReference type="PATRIC" id="fig|1217721.7.peg.4164"/>